<dbReference type="GO" id="GO:0033588">
    <property type="term" value="C:elongator holoenzyme complex"/>
    <property type="evidence" value="ECO:0007669"/>
    <property type="project" value="InterPro"/>
</dbReference>
<keyword evidence="12" id="KW-1185">Reference proteome</keyword>
<dbReference type="Pfam" id="PF10483">
    <property type="entry name" value="Elong_Iki1"/>
    <property type="match status" value="1"/>
</dbReference>
<reference evidence="11 12" key="1">
    <citation type="submission" date="2018-11" db="EMBL/GenBank/DDBJ databases">
        <title>Genome assembly of Steccherinum ochraceum LE-BIN_3174, the white-rot fungus of the Steccherinaceae family (The Residual Polyporoid clade, Polyporales, Basidiomycota).</title>
        <authorList>
            <person name="Fedorova T.V."/>
            <person name="Glazunova O.A."/>
            <person name="Landesman E.O."/>
            <person name="Moiseenko K.V."/>
            <person name="Psurtseva N.V."/>
            <person name="Savinova O.S."/>
            <person name="Shakhova N.V."/>
            <person name="Tyazhelova T.V."/>
            <person name="Vasina D.V."/>
        </authorList>
    </citation>
    <scope>NUCLEOTIDE SEQUENCE [LARGE SCALE GENOMIC DNA]</scope>
    <source>
        <strain evidence="11 12">LE-BIN_3174</strain>
    </source>
</reference>
<evidence type="ECO:0000256" key="2">
    <source>
        <dbReference type="ARBA" id="ARBA00004496"/>
    </source>
</evidence>
<keyword evidence="8" id="KW-0539">Nucleus</keyword>
<dbReference type="GO" id="GO:0000049">
    <property type="term" value="F:tRNA binding"/>
    <property type="evidence" value="ECO:0007669"/>
    <property type="project" value="TreeGrafter"/>
</dbReference>
<evidence type="ECO:0000256" key="3">
    <source>
        <dbReference type="ARBA" id="ARBA00005043"/>
    </source>
</evidence>
<evidence type="ECO:0000256" key="10">
    <source>
        <dbReference type="SAM" id="Phobius"/>
    </source>
</evidence>
<dbReference type="PANTHER" id="PTHR15641">
    <property type="entry name" value="ELONGATOR COMPLEX PROTEIN 5"/>
    <property type="match status" value="1"/>
</dbReference>
<comment type="subcellular location">
    <subcellularLocation>
        <location evidence="2">Cytoplasm</location>
    </subcellularLocation>
    <subcellularLocation>
        <location evidence="1">Nucleus</location>
    </subcellularLocation>
</comment>
<dbReference type="OrthoDB" id="2564232at2759"/>
<protein>
    <recommendedName>
        <fullName evidence="5">Elongator complex protein 5</fullName>
    </recommendedName>
</protein>
<comment type="pathway">
    <text evidence="3">tRNA modification; 5-methoxycarbonylmethyl-2-thiouridine-tRNA biosynthesis.</text>
</comment>
<feature type="compositionally biased region" description="Acidic residues" evidence="9">
    <location>
        <begin position="515"/>
        <end position="531"/>
    </location>
</feature>
<dbReference type="EMBL" id="RWJN01000005">
    <property type="protein sequence ID" value="TCD71483.1"/>
    <property type="molecule type" value="Genomic_DNA"/>
</dbReference>
<evidence type="ECO:0000313" key="12">
    <source>
        <dbReference type="Proteomes" id="UP000292702"/>
    </source>
</evidence>
<keyword evidence="10" id="KW-0812">Transmembrane</keyword>
<organism evidence="11 12">
    <name type="scientific">Steccherinum ochraceum</name>
    <dbReference type="NCBI Taxonomy" id="92696"/>
    <lineage>
        <taxon>Eukaryota</taxon>
        <taxon>Fungi</taxon>
        <taxon>Dikarya</taxon>
        <taxon>Basidiomycota</taxon>
        <taxon>Agaricomycotina</taxon>
        <taxon>Agaricomycetes</taxon>
        <taxon>Polyporales</taxon>
        <taxon>Steccherinaceae</taxon>
        <taxon>Steccherinum</taxon>
    </lineage>
</organism>
<keyword evidence="7" id="KW-0819">tRNA processing</keyword>
<dbReference type="PANTHER" id="PTHR15641:SF1">
    <property type="entry name" value="ELONGATOR COMPLEX PROTEIN 5"/>
    <property type="match status" value="1"/>
</dbReference>
<evidence type="ECO:0000256" key="9">
    <source>
        <dbReference type="SAM" id="MobiDB-lite"/>
    </source>
</evidence>
<sequence>MAGTEARIRVYDDSEQDQKRLRFYIGKSNMEGLTAANVKMYSNPFILAIWLGLSSAFIQFMGWWPNPNNGAIAYLSPIPAFAAIWLPIMFGCDWLNRDDFEKSMNNALRRRDLIKIKEYYSRSPASSIFFLEYGDRFVGLIAIDASPDSIKDDVIVSADSKAKVSFTKGTSDVATIRHFFVEEPYRAANVQTDLLQFALRHALQANTKVKSVRATESSLVPYIGKVLREEGFKAESVVEKLAALVKSGLQQSNLRVVDWTAQIPGYVDELVDPSKEIPKILSEYEGISVDVIIDSADTLFSNLGSQSKTYNVLSNILSLVKHKPTSRLIAHILAPSPVIPLLTEVRLSPSLAHIKAHPAVVLTHLSTAYLTLPPPHSTPEKFWSVFTPLTERHHDCEKLVFGSDGEGSGGSEIVVEIVVRNAGGNGRRRGVERVLEAWSGTSPCGLQDLETLRGLWSKKAVIQEDAPDPTKNVSFNLNLTAEQQHARAQVPLPYAHEGNPTGSTTTPAAILYDPDSADDIDDDDPDEDLDL</sequence>
<keyword evidence="10" id="KW-1133">Transmembrane helix</keyword>
<gene>
    <name evidence="11" type="ORF">EIP91_008863</name>
</gene>
<comment type="similarity">
    <text evidence="4">Belongs to the ELP5 family.</text>
</comment>
<evidence type="ECO:0000256" key="4">
    <source>
        <dbReference type="ARBA" id="ARBA00009567"/>
    </source>
</evidence>
<name>A0A4R0RV55_9APHY</name>
<feature type="region of interest" description="Disordered" evidence="9">
    <location>
        <begin position="494"/>
        <end position="531"/>
    </location>
</feature>
<dbReference type="STRING" id="92696.A0A4R0RV55"/>
<dbReference type="InterPro" id="IPR019519">
    <property type="entry name" value="Elp5"/>
</dbReference>
<dbReference type="UniPathway" id="UPA00988"/>
<dbReference type="GO" id="GO:0005634">
    <property type="term" value="C:nucleus"/>
    <property type="evidence" value="ECO:0007669"/>
    <property type="project" value="UniProtKB-SubCell"/>
</dbReference>
<accession>A0A4R0RV55</accession>
<feature type="transmembrane region" description="Helical" evidence="10">
    <location>
        <begin position="45"/>
        <end position="65"/>
    </location>
</feature>
<keyword evidence="6" id="KW-0963">Cytoplasm</keyword>
<evidence type="ECO:0000256" key="8">
    <source>
        <dbReference type="ARBA" id="ARBA00023242"/>
    </source>
</evidence>
<dbReference type="GO" id="GO:0002098">
    <property type="term" value="P:tRNA wobble uridine modification"/>
    <property type="evidence" value="ECO:0007669"/>
    <property type="project" value="InterPro"/>
</dbReference>
<dbReference type="SUPFAM" id="SSF55729">
    <property type="entry name" value="Acyl-CoA N-acyltransferases (Nat)"/>
    <property type="match status" value="1"/>
</dbReference>
<keyword evidence="10" id="KW-0472">Membrane</keyword>
<evidence type="ECO:0000256" key="7">
    <source>
        <dbReference type="ARBA" id="ARBA00022694"/>
    </source>
</evidence>
<proteinExistence type="inferred from homology"/>
<comment type="caution">
    <text evidence="11">The sequence shown here is derived from an EMBL/GenBank/DDBJ whole genome shotgun (WGS) entry which is preliminary data.</text>
</comment>
<evidence type="ECO:0000256" key="6">
    <source>
        <dbReference type="ARBA" id="ARBA00022490"/>
    </source>
</evidence>
<evidence type="ECO:0000313" key="11">
    <source>
        <dbReference type="EMBL" id="TCD71483.1"/>
    </source>
</evidence>
<feature type="transmembrane region" description="Helical" evidence="10">
    <location>
        <begin position="71"/>
        <end position="95"/>
    </location>
</feature>
<evidence type="ECO:0000256" key="5">
    <source>
        <dbReference type="ARBA" id="ARBA00020264"/>
    </source>
</evidence>
<dbReference type="AlphaFoldDB" id="A0A4R0RV55"/>
<dbReference type="Gene3D" id="3.40.630.30">
    <property type="match status" value="1"/>
</dbReference>
<dbReference type="Proteomes" id="UP000292702">
    <property type="component" value="Unassembled WGS sequence"/>
</dbReference>
<evidence type="ECO:0000256" key="1">
    <source>
        <dbReference type="ARBA" id="ARBA00004123"/>
    </source>
</evidence>
<dbReference type="GO" id="GO:0005829">
    <property type="term" value="C:cytosol"/>
    <property type="evidence" value="ECO:0007669"/>
    <property type="project" value="TreeGrafter"/>
</dbReference>
<dbReference type="InterPro" id="IPR016181">
    <property type="entry name" value="Acyl_CoA_acyltransferase"/>
</dbReference>